<dbReference type="AlphaFoldDB" id="A0A0V1AGM7"/>
<protein>
    <submittedName>
        <fullName evidence="1">Uncharacterized protein</fullName>
    </submittedName>
</protein>
<evidence type="ECO:0000313" key="2">
    <source>
        <dbReference type="Proteomes" id="UP000054783"/>
    </source>
</evidence>
<dbReference type="Proteomes" id="UP000054783">
    <property type="component" value="Unassembled WGS sequence"/>
</dbReference>
<keyword evidence="2" id="KW-1185">Reference proteome</keyword>
<comment type="caution">
    <text evidence="1">The sequence shown here is derived from an EMBL/GenBank/DDBJ whole genome shotgun (WGS) entry which is preliminary data.</text>
</comment>
<reference evidence="1 2" key="1">
    <citation type="submission" date="2015-01" db="EMBL/GenBank/DDBJ databases">
        <title>Evolution of Trichinella species and genotypes.</title>
        <authorList>
            <person name="Korhonen P.K."/>
            <person name="Edoardo P."/>
            <person name="Giuseppe L.R."/>
            <person name="Gasser R.B."/>
        </authorList>
    </citation>
    <scope>NUCLEOTIDE SEQUENCE [LARGE SCALE GENOMIC DNA]</scope>
    <source>
        <strain evidence="1">ISS2496</strain>
    </source>
</reference>
<gene>
    <name evidence="1" type="ORF">T12_12330</name>
</gene>
<sequence>MWNAVKVFIMESNKNAKTDALKNIVSITGKTKILARMPYFRVIRTHIAMSQEVRNKRDNLMGNEKDFHCCNEIER</sequence>
<dbReference type="EMBL" id="JYDQ01000001">
    <property type="protein sequence ID" value="KRY23970.1"/>
    <property type="molecule type" value="Genomic_DNA"/>
</dbReference>
<organism evidence="1 2">
    <name type="scientific">Trichinella patagoniensis</name>
    <dbReference type="NCBI Taxonomy" id="990121"/>
    <lineage>
        <taxon>Eukaryota</taxon>
        <taxon>Metazoa</taxon>
        <taxon>Ecdysozoa</taxon>
        <taxon>Nematoda</taxon>
        <taxon>Enoplea</taxon>
        <taxon>Dorylaimia</taxon>
        <taxon>Trichinellida</taxon>
        <taxon>Trichinellidae</taxon>
        <taxon>Trichinella</taxon>
    </lineage>
</organism>
<name>A0A0V1AGM7_9BILA</name>
<evidence type="ECO:0000313" key="1">
    <source>
        <dbReference type="EMBL" id="KRY23970.1"/>
    </source>
</evidence>
<proteinExistence type="predicted"/>
<accession>A0A0V1AGM7</accession>